<reference evidence="2 3" key="1">
    <citation type="submission" date="2014-04" db="EMBL/GenBank/DDBJ databases">
        <authorList>
            <consortium name="DOE Joint Genome Institute"/>
            <person name="Kuo A."/>
            <person name="Zuccaro A."/>
            <person name="Kohler A."/>
            <person name="Nagy L.G."/>
            <person name="Floudas D."/>
            <person name="Copeland A."/>
            <person name="Barry K.W."/>
            <person name="Cichocki N."/>
            <person name="Veneault-Fourrey C."/>
            <person name="LaButti K."/>
            <person name="Lindquist E.A."/>
            <person name="Lipzen A."/>
            <person name="Lundell T."/>
            <person name="Morin E."/>
            <person name="Murat C."/>
            <person name="Sun H."/>
            <person name="Tunlid A."/>
            <person name="Henrissat B."/>
            <person name="Grigoriev I.V."/>
            <person name="Hibbett D.S."/>
            <person name="Martin F."/>
            <person name="Nordberg H.P."/>
            <person name="Cantor M.N."/>
            <person name="Hua S.X."/>
        </authorList>
    </citation>
    <scope>NUCLEOTIDE SEQUENCE [LARGE SCALE GENOMIC DNA]</scope>
    <source>
        <strain evidence="2 3">MAFF 305830</strain>
    </source>
</reference>
<evidence type="ECO:0000313" key="3">
    <source>
        <dbReference type="Proteomes" id="UP000054097"/>
    </source>
</evidence>
<proteinExistence type="predicted"/>
<organism evidence="2 3">
    <name type="scientific">Serendipita vermifera MAFF 305830</name>
    <dbReference type="NCBI Taxonomy" id="933852"/>
    <lineage>
        <taxon>Eukaryota</taxon>
        <taxon>Fungi</taxon>
        <taxon>Dikarya</taxon>
        <taxon>Basidiomycota</taxon>
        <taxon>Agaricomycotina</taxon>
        <taxon>Agaricomycetes</taxon>
        <taxon>Sebacinales</taxon>
        <taxon>Serendipitaceae</taxon>
        <taxon>Serendipita</taxon>
    </lineage>
</organism>
<dbReference type="AlphaFoldDB" id="A0A0C2VZJ0"/>
<dbReference type="STRING" id="933852.A0A0C2VZJ0"/>
<accession>A0A0C2VZJ0</accession>
<reference evidence="3" key="2">
    <citation type="submission" date="2015-01" db="EMBL/GenBank/DDBJ databases">
        <title>Evolutionary Origins and Diversification of the Mycorrhizal Mutualists.</title>
        <authorList>
            <consortium name="DOE Joint Genome Institute"/>
            <consortium name="Mycorrhizal Genomics Consortium"/>
            <person name="Kohler A."/>
            <person name="Kuo A."/>
            <person name="Nagy L.G."/>
            <person name="Floudas D."/>
            <person name="Copeland A."/>
            <person name="Barry K.W."/>
            <person name="Cichocki N."/>
            <person name="Veneault-Fourrey C."/>
            <person name="LaButti K."/>
            <person name="Lindquist E.A."/>
            <person name="Lipzen A."/>
            <person name="Lundell T."/>
            <person name="Morin E."/>
            <person name="Murat C."/>
            <person name="Riley R."/>
            <person name="Ohm R."/>
            <person name="Sun H."/>
            <person name="Tunlid A."/>
            <person name="Henrissat B."/>
            <person name="Grigoriev I.V."/>
            <person name="Hibbett D.S."/>
            <person name="Martin F."/>
        </authorList>
    </citation>
    <scope>NUCLEOTIDE SEQUENCE [LARGE SCALE GENOMIC DNA]</scope>
    <source>
        <strain evidence="3">MAFF 305830</strain>
    </source>
</reference>
<dbReference type="PANTHER" id="PTHR21310:SF39">
    <property type="entry name" value="AMINOGLYCOSIDE PHOSPHOTRANSFERASE DOMAIN-CONTAINING PROTEIN"/>
    <property type="match status" value="1"/>
</dbReference>
<dbReference type="OrthoDB" id="5404599at2759"/>
<dbReference type="Pfam" id="PF01636">
    <property type="entry name" value="APH"/>
    <property type="match status" value="1"/>
</dbReference>
<name>A0A0C2VZJ0_SERVB</name>
<keyword evidence="3" id="KW-1185">Reference proteome</keyword>
<dbReference type="InterPro" id="IPR051678">
    <property type="entry name" value="AGP_Transferase"/>
</dbReference>
<dbReference type="Gene3D" id="3.90.1200.10">
    <property type="match status" value="1"/>
</dbReference>
<evidence type="ECO:0000259" key="1">
    <source>
        <dbReference type="Pfam" id="PF01636"/>
    </source>
</evidence>
<sequence>MSQGSNHLEPPLKMCSYKAHFEPGLSKRLVVKPSPIHRRLGYLLGLAAHPYERGVRSTEGEHIVDTYARYTRVTPVDNPPFENEYLVEITEKTPPISDGLSTHRINSGTIVKLFADTEDLLREAHSINLVRCLTSIPVPNVRQLLVSPIGSGMVDTYMVMDYVEGESLDKCWGKLGLISKIKIAWQLRGYVSQLQTIQTLIPGPVDGSACVGFYFTETGAGPFASYDDMTAWFNHKLSVNERFAPRPPGTKKLDTPNIAKFDMSWPLVFTHQDLCPRNIILSKDGSLCIVDWAWAGFYPAWFEYAGMKRYDDLPASWNFFIPFISGKLPLSNMEELHSKYLMGNRSWCDSLVAG</sequence>
<feature type="domain" description="Aminoglycoside phosphotransferase" evidence="1">
    <location>
        <begin position="110"/>
        <end position="310"/>
    </location>
</feature>
<protein>
    <recommendedName>
        <fullName evidence="1">Aminoglycoside phosphotransferase domain-containing protein</fullName>
    </recommendedName>
</protein>
<dbReference type="EMBL" id="KN824569">
    <property type="protein sequence ID" value="KIM19703.1"/>
    <property type="molecule type" value="Genomic_DNA"/>
</dbReference>
<evidence type="ECO:0000313" key="2">
    <source>
        <dbReference type="EMBL" id="KIM19703.1"/>
    </source>
</evidence>
<dbReference type="Proteomes" id="UP000054097">
    <property type="component" value="Unassembled WGS sequence"/>
</dbReference>
<dbReference type="HOGENOM" id="CLU_021768_2_0_1"/>
<dbReference type="InterPro" id="IPR011009">
    <property type="entry name" value="Kinase-like_dom_sf"/>
</dbReference>
<dbReference type="InterPro" id="IPR002575">
    <property type="entry name" value="Aminoglycoside_PTrfase"/>
</dbReference>
<dbReference type="SUPFAM" id="SSF56112">
    <property type="entry name" value="Protein kinase-like (PK-like)"/>
    <property type="match status" value="1"/>
</dbReference>
<dbReference type="PANTHER" id="PTHR21310">
    <property type="entry name" value="AMINOGLYCOSIDE PHOSPHOTRANSFERASE-RELATED-RELATED"/>
    <property type="match status" value="1"/>
</dbReference>
<gene>
    <name evidence="2" type="ORF">M408DRAFT_30995</name>
</gene>